<keyword evidence="2" id="KW-1133">Transmembrane helix</keyword>
<gene>
    <name evidence="4" type="ORF">MW046_11385</name>
</gene>
<dbReference type="Proteomes" id="UP000831768">
    <property type="component" value="Chromosome"/>
</dbReference>
<evidence type="ECO:0000313" key="5">
    <source>
        <dbReference type="Proteomes" id="UP000831768"/>
    </source>
</evidence>
<keyword evidence="2" id="KW-0812">Transmembrane</keyword>
<feature type="domain" description="DUF7410" evidence="3">
    <location>
        <begin position="43"/>
        <end position="64"/>
    </location>
</feature>
<proteinExistence type="predicted"/>
<evidence type="ECO:0000256" key="2">
    <source>
        <dbReference type="SAM" id="Phobius"/>
    </source>
</evidence>
<reference evidence="4" key="1">
    <citation type="submission" date="2022-04" db="EMBL/GenBank/DDBJ databases">
        <title>Halocatena sp. nov., isolated from a salt lake.</title>
        <authorList>
            <person name="Cui H.-L."/>
        </authorList>
    </citation>
    <scope>NUCLEOTIDE SEQUENCE</scope>
    <source>
        <strain evidence="4">AD-1</strain>
    </source>
</reference>
<dbReference type="AlphaFoldDB" id="A0A8U0A0G1"/>
<feature type="compositionally biased region" description="Basic and acidic residues" evidence="1">
    <location>
        <begin position="13"/>
        <end position="27"/>
    </location>
</feature>
<dbReference type="RefSeq" id="WP_247993223.1">
    <property type="nucleotide sequence ID" value="NZ_CP096019.1"/>
</dbReference>
<feature type="transmembrane region" description="Helical" evidence="2">
    <location>
        <begin position="88"/>
        <end position="112"/>
    </location>
</feature>
<feature type="region of interest" description="Disordered" evidence="1">
    <location>
        <begin position="1"/>
        <end position="39"/>
    </location>
</feature>
<accession>A0A8U0A0G1</accession>
<dbReference type="InterPro" id="IPR055833">
    <property type="entry name" value="DUF7410"/>
</dbReference>
<organism evidence="4 5">
    <name type="scientific">Halocatena salina</name>
    <dbReference type="NCBI Taxonomy" id="2934340"/>
    <lineage>
        <taxon>Archaea</taxon>
        <taxon>Methanobacteriati</taxon>
        <taxon>Methanobacteriota</taxon>
        <taxon>Stenosarchaea group</taxon>
        <taxon>Halobacteria</taxon>
        <taxon>Halobacteriales</taxon>
        <taxon>Natronomonadaceae</taxon>
        <taxon>Halocatena</taxon>
    </lineage>
</organism>
<dbReference type="KEGG" id="haad:MW046_11385"/>
<dbReference type="GeneID" id="71928658"/>
<evidence type="ECO:0000313" key="4">
    <source>
        <dbReference type="EMBL" id="UPM42552.1"/>
    </source>
</evidence>
<keyword evidence="2" id="KW-0472">Membrane</keyword>
<dbReference type="Pfam" id="PF24166">
    <property type="entry name" value="DUF7410"/>
    <property type="match status" value="1"/>
</dbReference>
<dbReference type="EMBL" id="CP096019">
    <property type="protein sequence ID" value="UPM42552.1"/>
    <property type="molecule type" value="Genomic_DNA"/>
</dbReference>
<keyword evidence="5" id="KW-1185">Reference proteome</keyword>
<name>A0A8U0A0G1_9EURY</name>
<sequence>MSTKPVPDGSTETDEHSRRSIAERANERVPTAIPDDDTPAARCPYCTRPFATEQLCVLHLGERHREQWTDEQRERYERAYDAESNELFVFHLKVIGALVGTFFAFTYTYAFVWS</sequence>
<protein>
    <recommendedName>
        <fullName evidence="3">DUF7410 domain-containing protein</fullName>
    </recommendedName>
</protein>
<evidence type="ECO:0000259" key="3">
    <source>
        <dbReference type="Pfam" id="PF24166"/>
    </source>
</evidence>
<evidence type="ECO:0000256" key="1">
    <source>
        <dbReference type="SAM" id="MobiDB-lite"/>
    </source>
</evidence>